<keyword evidence="1" id="KW-0812">Transmembrane</keyword>
<feature type="transmembrane region" description="Helical" evidence="1">
    <location>
        <begin position="7"/>
        <end position="26"/>
    </location>
</feature>
<name>A0AAT9GSM3_9CREN</name>
<sequence>MNSAYYIAMLIVVIIILILYSLFPLYDKVNPTIAGLPMFYWYQILMLGVTTVISFLVAYFVKEEGEKK</sequence>
<dbReference type="RefSeq" id="WP_369609386.1">
    <property type="nucleotide sequence ID" value="NZ_AP031322.1"/>
</dbReference>
<accession>A0AAT9GSM3</accession>
<dbReference type="InterPro" id="IPR021741">
    <property type="entry name" value="DUF3311"/>
</dbReference>
<feature type="transmembrane region" description="Helical" evidence="1">
    <location>
        <begin position="38"/>
        <end position="61"/>
    </location>
</feature>
<organism evidence="2">
    <name type="scientific">Sulfurisphaera javensis</name>
    <dbReference type="NCBI Taxonomy" id="2049879"/>
    <lineage>
        <taxon>Archaea</taxon>
        <taxon>Thermoproteota</taxon>
        <taxon>Thermoprotei</taxon>
        <taxon>Sulfolobales</taxon>
        <taxon>Sulfolobaceae</taxon>
        <taxon>Sulfurisphaera</taxon>
    </lineage>
</organism>
<keyword evidence="1" id="KW-0472">Membrane</keyword>
<dbReference type="GeneID" id="92354721"/>
<dbReference type="AlphaFoldDB" id="A0AAT9GSM3"/>
<reference evidence="2" key="1">
    <citation type="submission" date="2024-03" db="EMBL/GenBank/DDBJ databases">
        <title>Complete genome sequence of Sulfurisphaera javensis strain KD-1.</title>
        <authorList>
            <person name="Sakai H."/>
            <person name="Nur N."/>
            <person name="Suwanto A."/>
            <person name="Kurosawa N."/>
        </authorList>
    </citation>
    <scope>NUCLEOTIDE SEQUENCE</scope>
    <source>
        <strain evidence="2">KD-1</strain>
    </source>
</reference>
<gene>
    <name evidence="2" type="ORF">SJAV_17680</name>
</gene>
<keyword evidence="1" id="KW-1133">Transmembrane helix</keyword>
<dbReference type="KEGG" id="sjv:SJAV_17680"/>
<protein>
    <submittedName>
        <fullName evidence="2">DUF3311 domain-containing protein</fullName>
    </submittedName>
</protein>
<dbReference type="Pfam" id="PF11755">
    <property type="entry name" value="DUF3311"/>
    <property type="match status" value="1"/>
</dbReference>
<dbReference type="EMBL" id="AP031322">
    <property type="protein sequence ID" value="BFH73824.1"/>
    <property type="molecule type" value="Genomic_DNA"/>
</dbReference>
<proteinExistence type="predicted"/>
<evidence type="ECO:0000313" key="2">
    <source>
        <dbReference type="EMBL" id="BFH73824.1"/>
    </source>
</evidence>
<evidence type="ECO:0000256" key="1">
    <source>
        <dbReference type="SAM" id="Phobius"/>
    </source>
</evidence>